<dbReference type="AlphaFoldDB" id="A0A4Y7IZ10"/>
<gene>
    <name evidence="1" type="ORF">C5167_021368</name>
</gene>
<reference evidence="1 2" key="1">
    <citation type="journal article" date="2018" name="Science">
        <title>The opium poppy genome and morphinan production.</title>
        <authorList>
            <person name="Guo L."/>
            <person name="Winzer T."/>
            <person name="Yang X."/>
            <person name="Li Y."/>
            <person name="Ning Z."/>
            <person name="He Z."/>
            <person name="Teodor R."/>
            <person name="Lu Y."/>
            <person name="Bowser T.A."/>
            <person name="Graham I.A."/>
            <person name="Ye K."/>
        </authorList>
    </citation>
    <scope>NUCLEOTIDE SEQUENCE [LARGE SCALE GENOMIC DNA]</scope>
    <source>
        <strain evidence="2">cv. HN1</strain>
        <tissue evidence="1">Leaves</tissue>
    </source>
</reference>
<evidence type="ECO:0000313" key="2">
    <source>
        <dbReference type="Proteomes" id="UP000316621"/>
    </source>
</evidence>
<dbReference type="Proteomes" id="UP000316621">
    <property type="component" value="Chromosome 2"/>
</dbReference>
<protein>
    <submittedName>
        <fullName evidence="1">Uncharacterized protein</fullName>
    </submittedName>
</protein>
<accession>A0A4Y7IZ10</accession>
<evidence type="ECO:0000313" key="1">
    <source>
        <dbReference type="EMBL" id="RZC52941.1"/>
    </source>
</evidence>
<sequence length="92" mass="11024">MAENQPMFNACIRPLGFTHPLLSSCGSRNHHWNYFYRQGIYWETSQHPAHVRIGFDTVEKLKFEFENCFIMEAASWHRLSHAYKLEILNMYK</sequence>
<organism evidence="1 2">
    <name type="scientific">Papaver somniferum</name>
    <name type="common">Opium poppy</name>
    <dbReference type="NCBI Taxonomy" id="3469"/>
    <lineage>
        <taxon>Eukaryota</taxon>
        <taxon>Viridiplantae</taxon>
        <taxon>Streptophyta</taxon>
        <taxon>Embryophyta</taxon>
        <taxon>Tracheophyta</taxon>
        <taxon>Spermatophyta</taxon>
        <taxon>Magnoliopsida</taxon>
        <taxon>Ranunculales</taxon>
        <taxon>Papaveraceae</taxon>
        <taxon>Papaveroideae</taxon>
        <taxon>Papaver</taxon>
    </lineage>
</organism>
<dbReference type="Gramene" id="RZC52941">
    <property type="protein sequence ID" value="RZC52941"/>
    <property type="gene ID" value="C5167_021368"/>
</dbReference>
<keyword evidence="2" id="KW-1185">Reference proteome</keyword>
<proteinExistence type="predicted"/>
<name>A0A4Y7IZ10_PAPSO</name>
<dbReference type="EMBL" id="CM010716">
    <property type="protein sequence ID" value="RZC52941.1"/>
    <property type="molecule type" value="Genomic_DNA"/>
</dbReference>